<comment type="caution">
    <text evidence="1">The sequence shown here is derived from an EMBL/GenBank/DDBJ whole genome shotgun (WGS) entry which is preliminary data.</text>
</comment>
<organism evidence="1 2">
    <name type="scientific">Phodopus roborovskii</name>
    <name type="common">Roborovski's desert hamster</name>
    <name type="synonym">Cricetulus roborovskii</name>
    <dbReference type="NCBI Taxonomy" id="109678"/>
    <lineage>
        <taxon>Eukaryota</taxon>
        <taxon>Metazoa</taxon>
        <taxon>Chordata</taxon>
        <taxon>Craniata</taxon>
        <taxon>Vertebrata</taxon>
        <taxon>Euteleostomi</taxon>
        <taxon>Mammalia</taxon>
        <taxon>Eutheria</taxon>
        <taxon>Euarchontoglires</taxon>
        <taxon>Glires</taxon>
        <taxon>Rodentia</taxon>
        <taxon>Myomorpha</taxon>
        <taxon>Muroidea</taxon>
        <taxon>Cricetidae</taxon>
        <taxon>Cricetinae</taxon>
        <taxon>Phodopus</taxon>
    </lineage>
</organism>
<sequence>MASYFDEHDCEPLNPEREARNSMLLELARRVRGAWSWAPGSRAQVPCVPFGI</sequence>
<gene>
    <name evidence="1" type="primary">Rnf181</name>
    <name evidence="1" type="ORF">PHOROB_LOCUS14528</name>
</gene>
<dbReference type="EMBL" id="CALSGD010001555">
    <property type="protein sequence ID" value="CAH7138103.1"/>
    <property type="molecule type" value="Genomic_DNA"/>
</dbReference>
<name>A0AAV0A4E8_PHORO</name>
<proteinExistence type="predicted"/>
<dbReference type="Proteomes" id="UP001152836">
    <property type="component" value="Unassembled WGS sequence"/>
</dbReference>
<evidence type="ECO:0000313" key="2">
    <source>
        <dbReference type="Proteomes" id="UP001152836"/>
    </source>
</evidence>
<protein>
    <submittedName>
        <fullName evidence="1">Rnf181 protein</fullName>
    </submittedName>
</protein>
<dbReference type="AlphaFoldDB" id="A0AAV0A4E8"/>
<keyword evidence="2" id="KW-1185">Reference proteome</keyword>
<reference evidence="1" key="1">
    <citation type="submission" date="2022-06" db="EMBL/GenBank/DDBJ databases">
        <authorList>
            <person name="Andreotti S."/>
            <person name="Wyler E."/>
        </authorList>
    </citation>
    <scope>NUCLEOTIDE SEQUENCE</scope>
</reference>
<evidence type="ECO:0000313" key="1">
    <source>
        <dbReference type="EMBL" id="CAH7138103.1"/>
    </source>
</evidence>
<accession>A0AAV0A4E8</accession>